<protein>
    <submittedName>
        <fullName evidence="2">Uncharacterized protein</fullName>
    </submittedName>
</protein>
<dbReference type="InterPro" id="IPR001952">
    <property type="entry name" value="Alkaline_phosphatase"/>
</dbReference>
<dbReference type="Proteomes" id="UP000014417">
    <property type="component" value="Unassembled WGS sequence"/>
</dbReference>
<evidence type="ECO:0000256" key="1">
    <source>
        <dbReference type="PIRSR" id="PIRSR601952-1"/>
    </source>
</evidence>
<sequence length="31" mass="3024">MTDSAASGTAWSTGAKTFNGALGIDILGNPV</sequence>
<dbReference type="InterPro" id="IPR017850">
    <property type="entry name" value="Alkaline_phosphatase_core_sf"/>
</dbReference>
<dbReference type="GO" id="GO:0016791">
    <property type="term" value="F:phosphatase activity"/>
    <property type="evidence" value="ECO:0007669"/>
    <property type="project" value="InterPro"/>
</dbReference>
<accession>S2WHH0</accession>
<dbReference type="Gene3D" id="3.40.720.10">
    <property type="entry name" value="Alkaline Phosphatase, subunit A"/>
    <property type="match status" value="1"/>
</dbReference>
<reference evidence="2 3" key="1">
    <citation type="submission" date="2013-04" db="EMBL/GenBank/DDBJ databases">
        <title>The Genome Sequence of Propionimicrobium lymphophilum ACS-093-V-SCH5.</title>
        <authorList>
            <consortium name="The Broad Institute Genomics Platform"/>
            <person name="Earl A."/>
            <person name="Ward D."/>
            <person name="Feldgarden M."/>
            <person name="Gevers D."/>
            <person name="Saerens B."/>
            <person name="Vaneechoutte M."/>
            <person name="Walker B."/>
            <person name="Young S."/>
            <person name="Zeng Q."/>
            <person name="Gargeya S."/>
            <person name="Fitzgerald M."/>
            <person name="Haas B."/>
            <person name="Abouelleil A."/>
            <person name="Allen A.W."/>
            <person name="Alvarado L."/>
            <person name="Arachchi H.M."/>
            <person name="Berlin A.M."/>
            <person name="Chapman S.B."/>
            <person name="Gainer-Dewar J."/>
            <person name="Goldberg J."/>
            <person name="Griggs A."/>
            <person name="Gujja S."/>
            <person name="Hansen M."/>
            <person name="Howarth C."/>
            <person name="Imamovic A."/>
            <person name="Ireland A."/>
            <person name="Larimer J."/>
            <person name="McCowan C."/>
            <person name="Murphy C."/>
            <person name="Pearson M."/>
            <person name="Poon T.W."/>
            <person name="Priest M."/>
            <person name="Roberts A."/>
            <person name="Saif S."/>
            <person name="Shea T."/>
            <person name="Sisk P."/>
            <person name="Sykes S."/>
            <person name="Wortman J."/>
            <person name="Nusbaum C."/>
            <person name="Birren B."/>
        </authorList>
    </citation>
    <scope>NUCLEOTIDE SEQUENCE [LARGE SCALE GENOMIC DNA]</scope>
    <source>
        <strain evidence="2 3">ACS-093-V-SCH5</strain>
    </source>
</reference>
<gene>
    <name evidence="2" type="ORF">HMPREF9306_01666</name>
</gene>
<proteinExistence type="predicted"/>
<keyword evidence="3" id="KW-1185">Reference proteome</keyword>
<dbReference type="EMBL" id="AGZR01000009">
    <property type="protein sequence ID" value="EPD32102.1"/>
    <property type="molecule type" value="Genomic_DNA"/>
</dbReference>
<evidence type="ECO:0000313" key="2">
    <source>
        <dbReference type="EMBL" id="EPD32102.1"/>
    </source>
</evidence>
<dbReference type="Pfam" id="PF00245">
    <property type="entry name" value="Alk_phosphatase"/>
    <property type="match status" value="1"/>
</dbReference>
<comment type="caution">
    <text evidence="2">The sequence shown here is derived from an EMBL/GenBank/DDBJ whole genome shotgun (WGS) entry which is preliminary data.</text>
</comment>
<dbReference type="AlphaFoldDB" id="S2WHH0"/>
<evidence type="ECO:0000313" key="3">
    <source>
        <dbReference type="Proteomes" id="UP000014417"/>
    </source>
</evidence>
<feature type="active site" description="Phosphoserine intermediate" evidence="1">
    <location>
        <position position="4"/>
    </location>
</feature>
<dbReference type="STRING" id="883161.HMPREF9306_01666"/>
<organism evidence="2 3">
    <name type="scientific">Propionimicrobium lymphophilum ACS-093-V-SCH5</name>
    <dbReference type="NCBI Taxonomy" id="883161"/>
    <lineage>
        <taxon>Bacteria</taxon>
        <taxon>Bacillati</taxon>
        <taxon>Actinomycetota</taxon>
        <taxon>Actinomycetes</taxon>
        <taxon>Propionibacteriales</taxon>
        <taxon>Propionibacteriaceae</taxon>
        <taxon>Propionimicrobium</taxon>
    </lineage>
</organism>
<name>S2WHH0_9ACTN</name>
<dbReference type="HOGENOM" id="CLU_3397934_0_0_11"/>
<dbReference type="SUPFAM" id="SSF53649">
    <property type="entry name" value="Alkaline phosphatase-like"/>
    <property type="match status" value="1"/>
</dbReference>